<comment type="caution">
    <text evidence="4">The sequence shown here is derived from an EMBL/GenBank/DDBJ whole genome shotgun (WGS) entry which is preliminary data.</text>
</comment>
<name>A0A433MZX0_CHLFR</name>
<dbReference type="InterPro" id="IPR028098">
    <property type="entry name" value="Glyco_trans_4-like_N"/>
</dbReference>
<protein>
    <submittedName>
        <fullName evidence="4">Glycosyl transferase</fullName>
    </submittedName>
</protein>
<dbReference type="Gene3D" id="3.40.50.2000">
    <property type="entry name" value="Glycogen Phosphorylase B"/>
    <property type="match status" value="2"/>
</dbReference>
<proteinExistence type="predicted"/>
<dbReference type="InterPro" id="IPR001296">
    <property type="entry name" value="Glyco_trans_1"/>
</dbReference>
<evidence type="ECO:0000313" key="4">
    <source>
        <dbReference type="EMBL" id="RUR74106.1"/>
    </source>
</evidence>
<dbReference type="CDD" id="cd03809">
    <property type="entry name" value="GT4_MtfB-like"/>
    <property type="match status" value="1"/>
</dbReference>
<dbReference type="RefSeq" id="WP_016877772.1">
    <property type="nucleotide sequence ID" value="NZ_AJLN01000134.1"/>
</dbReference>
<dbReference type="Pfam" id="PF13439">
    <property type="entry name" value="Glyco_transf_4"/>
    <property type="match status" value="1"/>
</dbReference>
<dbReference type="Pfam" id="PF00534">
    <property type="entry name" value="Glycos_transf_1"/>
    <property type="match status" value="1"/>
</dbReference>
<dbReference type="STRING" id="211165.GCA_000317285_05773"/>
<dbReference type="EMBL" id="RSCJ01000031">
    <property type="protein sequence ID" value="RUR74106.1"/>
    <property type="molecule type" value="Genomic_DNA"/>
</dbReference>
<dbReference type="OrthoDB" id="9797829at2"/>
<dbReference type="GO" id="GO:0009103">
    <property type="term" value="P:lipopolysaccharide biosynthetic process"/>
    <property type="evidence" value="ECO:0007669"/>
    <property type="project" value="TreeGrafter"/>
</dbReference>
<dbReference type="GO" id="GO:0016757">
    <property type="term" value="F:glycosyltransferase activity"/>
    <property type="evidence" value="ECO:0007669"/>
    <property type="project" value="InterPro"/>
</dbReference>
<keyword evidence="1 4" id="KW-0808">Transferase</keyword>
<evidence type="ECO:0000259" key="2">
    <source>
        <dbReference type="Pfam" id="PF00534"/>
    </source>
</evidence>
<evidence type="ECO:0000256" key="1">
    <source>
        <dbReference type="ARBA" id="ARBA00022679"/>
    </source>
</evidence>
<dbReference type="PANTHER" id="PTHR46401:SF2">
    <property type="entry name" value="GLYCOSYLTRANSFERASE WBBK-RELATED"/>
    <property type="match status" value="1"/>
</dbReference>
<keyword evidence="5" id="KW-1185">Reference proteome</keyword>
<evidence type="ECO:0000313" key="5">
    <source>
        <dbReference type="Proteomes" id="UP000268857"/>
    </source>
</evidence>
<reference evidence="4 5" key="1">
    <citation type="journal article" date="2019" name="Genome Biol. Evol.">
        <title>Day and night: Metabolic profiles and evolutionary relationships of six axenic non-marine cyanobacteria.</title>
        <authorList>
            <person name="Will S.E."/>
            <person name="Henke P."/>
            <person name="Boedeker C."/>
            <person name="Huang S."/>
            <person name="Brinkmann H."/>
            <person name="Rohde M."/>
            <person name="Jarek M."/>
            <person name="Friedl T."/>
            <person name="Seufert S."/>
            <person name="Schumacher M."/>
            <person name="Overmann J."/>
            <person name="Neumann-Schaal M."/>
            <person name="Petersen J."/>
        </authorList>
    </citation>
    <scope>NUCLEOTIDE SEQUENCE [LARGE SCALE GENOMIC DNA]</scope>
    <source>
        <strain evidence="4 5">PCC 6912</strain>
    </source>
</reference>
<organism evidence="4 5">
    <name type="scientific">Chlorogloeopsis fritschii PCC 6912</name>
    <dbReference type="NCBI Taxonomy" id="211165"/>
    <lineage>
        <taxon>Bacteria</taxon>
        <taxon>Bacillati</taxon>
        <taxon>Cyanobacteriota</taxon>
        <taxon>Cyanophyceae</taxon>
        <taxon>Nostocales</taxon>
        <taxon>Chlorogloeopsidaceae</taxon>
        <taxon>Chlorogloeopsis</taxon>
    </lineage>
</organism>
<dbReference type="PANTHER" id="PTHR46401">
    <property type="entry name" value="GLYCOSYLTRANSFERASE WBBK-RELATED"/>
    <property type="match status" value="1"/>
</dbReference>
<accession>A0A433MZX0</accession>
<evidence type="ECO:0000259" key="3">
    <source>
        <dbReference type="Pfam" id="PF13439"/>
    </source>
</evidence>
<dbReference type="Proteomes" id="UP000268857">
    <property type="component" value="Unassembled WGS sequence"/>
</dbReference>
<gene>
    <name evidence="4" type="ORF">PCC6912_54140</name>
</gene>
<dbReference type="FunFam" id="3.40.50.2000:FF:000119">
    <property type="entry name" value="Glycosyl transferase group 1"/>
    <property type="match status" value="1"/>
</dbReference>
<dbReference type="SUPFAM" id="SSF53756">
    <property type="entry name" value="UDP-Glycosyltransferase/glycogen phosphorylase"/>
    <property type="match status" value="1"/>
</dbReference>
<feature type="domain" description="Glycosyl transferase family 1" evidence="2">
    <location>
        <begin position="193"/>
        <end position="349"/>
    </location>
</feature>
<sequence length="371" mass="42319">MNELLINLSIIFSQPTGISNYAKNLFPYFKSLQPTLLTAQNYPDFNCYSIPGNLTPAQGTKGHFDRILWTQFQLPKIYKKLQSKLLFSPVPEAPLYSNCRFVVMVHDLIALRFPKRFSPLTTYQRYYIPEVLRQAQHIICNSQATARDITDFYKIPAQKITPILLAYDDSHFRPFGEEEGERDSRRLVVSTLTQRPYFLYIGRHDPYKNLHKLISAFAALPSHRDRELWLAGPKDKRYTPLLQVQVEELGITEQVKFLNYVPDRELPKIINGAIALVFPSLWEGFGLPVLEAMACGTPVITSNLSSLPEVADDAAILINPYKVEEITEAMDKIATDAQLRDRLSAAAINRASNFSWQKTGMATVEVLKQYL</sequence>
<feature type="domain" description="Glycosyltransferase subfamily 4-like N-terminal" evidence="3">
    <location>
        <begin position="17"/>
        <end position="163"/>
    </location>
</feature>
<dbReference type="AlphaFoldDB" id="A0A433MZX0"/>